<dbReference type="PROSITE" id="PS50983">
    <property type="entry name" value="FE_B12_PBP"/>
    <property type="match status" value="1"/>
</dbReference>
<accession>V7I214</accession>
<dbReference type="SUPFAM" id="SSF53807">
    <property type="entry name" value="Helical backbone' metal receptor"/>
    <property type="match status" value="1"/>
</dbReference>
<evidence type="ECO:0000256" key="2">
    <source>
        <dbReference type="SAM" id="SignalP"/>
    </source>
</evidence>
<keyword evidence="5" id="KW-1185">Reference proteome</keyword>
<dbReference type="PATRIC" id="fig|994573.3.peg.3457"/>
<protein>
    <submittedName>
        <fullName evidence="4">Iron ABC transporter substrate-binding protein</fullName>
    </submittedName>
</protein>
<evidence type="ECO:0000313" key="4">
    <source>
        <dbReference type="EMBL" id="ETA79214.1"/>
    </source>
</evidence>
<gene>
    <name evidence="4" type="ORF">T472_0218200</name>
</gene>
<evidence type="ECO:0000313" key="5">
    <source>
        <dbReference type="Proteomes" id="UP000017747"/>
    </source>
</evidence>
<dbReference type="OrthoDB" id="9787830at2"/>
<dbReference type="Gene3D" id="3.40.50.1980">
    <property type="entry name" value="Nitrogenase molybdenum iron protein domain"/>
    <property type="match status" value="2"/>
</dbReference>
<dbReference type="RefSeq" id="WP_023383452.1">
    <property type="nucleotide sequence ID" value="NZ_AXUN02000222.1"/>
</dbReference>
<dbReference type="InterPro" id="IPR050902">
    <property type="entry name" value="ABC_Transporter_SBP"/>
</dbReference>
<evidence type="ECO:0000259" key="3">
    <source>
        <dbReference type="PROSITE" id="PS50983"/>
    </source>
</evidence>
<dbReference type="eggNOG" id="COG0614">
    <property type="taxonomic scope" value="Bacteria"/>
</dbReference>
<proteinExistence type="inferred from homology"/>
<dbReference type="AlphaFoldDB" id="V7I214"/>
<dbReference type="EMBL" id="AXUN02000222">
    <property type="protein sequence ID" value="ETA79214.1"/>
    <property type="molecule type" value="Genomic_DNA"/>
</dbReference>
<feature type="signal peptide" evidence="2">
    <location>
        <begin position="1"/>
        <end position="23"/>
    </location>
</feature>
<keyword evidence="2" id="KW-0732">Signal</keyword>
<comment type="caution">
    <text evidence="4">The sequence shown here is derived from an EMBL/GenBank/DDBJ whole genome shotgun (WGS) entry which is preliminary data.</text>
</comment>
<dbReference type="Proteomes" id="UP000017747">
    <property type="component" value="Unassembled WGS sequence"/>
</dbReference>
<dbReference type="Pfam" id="PF01497">
    <property type="entry name" value="Peripla_BP_2"/>
    <property type="match status" value="1"/>
</dbReference>
<dbReference type="Gene3D" id="1.20.58.2180">
    <property type="match status" value="1"/>
</dbReference>
<feature type="chain" id="PRO_5004760808" evidence="2">
    <location>
        <begin position="24"/>
        <end position="359"/>
    </location>
</feature>
<reference evidence="4 5" key="1">
    <citation type="journal article" date="2014" name="Genome Announc.">
        <title>Genome Sequence of Youngiibacter fragilis, the Type Strain of the Genus Youngiibacter.</title>
        <authorList>
            <person name="Wawrik C.B."/>
            <person name="Callaghan A.V."/>
            <person name="Stamps B.W."/>
            <person name="Wawrik B."/>
        </authorList>
    </citation>
    <scope>NUCLEOTIDE SEQUENCE [LARGE SCALE GENOMIC DNA]</scope>
    <source>
        <strain evidence="4 5">232.1</strain>
    </source>
</reference>
<dbReference type="PROSITE" id="PS51257">
    <property type="entry name" value="PROKAR_LIPOPROTEIN"/>
    <property type="match status" value="1"/>
</dbReference>
<comment type="similarity">
    <text evidence="1">Belongs to the bacterial solute-binding protein 8 family.</text>
</comment>
<name>V7I214_9CLOT</name>
<organism evidence="4 5">
    <name type="scientific">Youngiibacter fragilis 232.1</name>
    <dbReference type="NCBI Taxonomy" id="994573"/>
    <lineage>
        <taxon>Bacteria</taxon>
        <taxon>Bacillati</taxon>
        <taxon>Bacillota</taxon>
        <taxon>Clostridia</taxon>
        <taxon>Eubacteriales</taxon>
        <taxon>Clostridiaceae</taxon>
        <taxon>Youngiibacter</taxon>
    </lineage>
</organism>
<dbReference type="PANTHER" id="PTHR30535:SF34">
    <property type="entry name" value="MOLYBDATE-BINDING PROTEIN MOLA"/>
    <property type="match status" value="1"/>
</dbReference>
<dbReference type="InterPro" id="IPR002491">
    <property type="entry name" value="ABC_transptr_periplasmic_BD"/>
</dbReference>
<dbReference type="PANTHER" id="PTHR30535">
    <property type="entry name" value="VITAMIN B12-BINDING PROTEIN"/>
    <property type="match status" value="1"/>
</dbReference>
<evidence type="ECO:0000256" key="1">
    <source>
        <dbReference type="ARBA" id="ARBA00008814"/>
    </source>
</evidence>
<feature type="domain" description="Fe/B12 periplasmic-binding" evidence="3">
    <location>
        <begin position="55"/>
        <end position="319"/>
    </location>
</feature>
<dbReference type="STRING" id="994573.T472_0218200"/>
<sequence length="359" mass="39779">MVKRLGAILALTLLLLGASGCQTKTNPTVQTESIAMVSVTDSFGREVNVPVDPERVACLYAFTGHVTTLLDKGPDIVAAVEGLKRDKLLTQMVPEILTAFIPLSADKINVEELIKSDPDLIFIREDTAKDEREIEQLDKTGIPYIIISDTTMEQQMEAIGIIGKALGKEAEADEYLRFYQGSIDRVKAVIDEIPEAERVRVFHSVNEATRTDFKDTLPAEWTAAAGAVNVSVNSDLRFTDNKYFASLEQIYLWEPDVILAHEDAALEYITTNEQWAALEAVKSGKVFKMPNGISRWGHPGSLETPLAILWTAKALYPDRFTDLDMSAETKDFYLKFFGIELSEEAVADILTGSGMRIPK</sequence>